<evidence type="ECO:0000313" key="3">
    <source>
        <dbReference type="Proteomes" id="UP000265520"/>
    </source>
</evidence>
<dbReference type="GO" id="GO:0032040">
    <property type="term" value="C:small-subunit processome"/>
    <property type="evidence" value="ECO:0007669"/>
    <property type="project" value="TreeGrafter"/>
</dbReference>
<dbReference type="InterPro" id="IPR011430">
    <property type="entry name" value="UTP20_N"/>
</dbReference>
<comment type="caution">
    <text evidence="2">The sequence shown here is derived from an EMBL/GenBank/DDBJ whole genome shotgun (WGS) entry which is preliminary data.</text>
</comment>
<accession>A0A392M5X9</accession>
<gene>
    <name evidence="2" type="ORF">A2U01_0003567</name>
</gene>
<protein>
    <submittedName>
        <fullName evidence="2">Small subunit processome component 20-like protein</fullName>
    </submittedName>
</protein>
<feature type="domain" description="U3 small nucleolar RNA-associated protein 20 N-terminal" evidence="1">
    <location>
        <begin position="49"/>
        <end position="268"/>
    </location>
</feature>
<sequence length="271" mass="31612">MIVPMMRHLISQPIYLVVSNYLSVMNMTAHHPVGSFDFHACKGKEWKLILKEWLNLLKLMKNPKSFYLSLFLKEVLQNRLIEEDDPEIQSRVLDCLLNWKDDYFLPYAKHLRNLISYELTREELTTWSLSRESKMVEECHRAYLVPLVIRLLMPKVRKLRGLASRKKASICLRKAILSFIAGLDITELPLFFALLINPLQIVEKTDGPANLFWTLPIGCTSEFQASSLLEYFTLDNIASLSWKKKYGFLHVIEDIVGVFDELHIRPFLDLL</sequence>
<dbReference type="Proteomes" id="UP000265520">
    <property type="component" value="Unassembled WGS sequence"/>
</dbReference>
<evidence type="ECO:0000313" key="2">
    <source>
        <dbReference type="EMBL" id="MCH82756.1"/>
    </source>
</evidence>
<feature type="non-terminal residue" evidence="2">
    <location>
        <position position="271"/>
    </location>
</feature>
<dbReference type="EMBL" id="LXQA010004145">
    <property type="protein sequence ID" value="MCH82756.1"/>
    <property type="molecule type" value="Genomic_DNA"/>
</dbReference>
<dbReference type="GO" id="GO:0030686">
    <property type="term" value="C:90S preribosome"/>
    <property type="evidence" value="ECO:0007669"/>
    <property type="project" value="TreeGrafter"/>
</dbReference>
<dbReference type="PANTHER" id="PTHR17695">
    <property type="entry name" value="SMALL SUBUNIT PROCESSOME COMPONENT 20 HOMOLOG"/>
    <property type="match status" value="1"/>
</dbReference>
<reference evidence="2 3" key="1">
    <citation type="journal article" date="2018" name="Front. Plant Sci.">
        <title>Red Clover (Trifolium pratense) and Zigzag Clover (T. medium) - A Picture of Genomic Similarities and Differences.</title>
        <authorList>
            <person name="Dluhosova J."/>
            <person name="Istvanek J."/>
            <person name="Nedelnik J."/>
            <person name="Repkova J."/>
        </authorList>
    </citation>
    <scope>NUCLEOTIDE SEQUENCE [LARGE SCALE GENOMIC DNA]</scope>
    <source>
        <strain evidence="3">cv. 10/8</strain>
        <tissue evidence="2">Leaf</tissue>
    </source>
</reference>
<dbReference type="PANTHER" id="PTHR17695:SF11">
    <property type="entry name" value="SMALL SUBUNIT PROCESSOME COMPONENT 20 HOMOLOG"/>
    <property type="match status" value="1"/>
</dbReference>
<evidence type="ECO:0000259" key="1">
    <source>
        <dbReference type="Pfam" id="PF07539"/>
    </source>
</evidence>
<dbReference type="InterPro" id="IPR052575">
    <property type="entry name" value="SSU_processome_comp_20"/>
</dbReference>
<keyword evidence="3" id="KW-1185">Reference proteome</keyword>
<dbReference type="Pfam" id="PF07539">
    <property type="entry name" value="UTP20_N"/>
    <property type="match status" value="1"/>
</dbReference>
<dbReference type="AlphaFoldDB" id="A0A392M5X9"/>
<organism evidence="2 3">
    <name type="scientific">Trifolium medium</name>
    <dbReference type="NCBI Taxonomy" id="97028"/>
    <lineage>
        <taxon>Eukaryota</taxon>
        <taxon>Viridiplantae</taxon>
        <taxon>Streptophyta</taxon>
        <taxon>Embryophyta</taxon>
        <taxon>Tracheophyta</taxon>
        <taxon>Spermatophyta</taxon>
        <taxon>Magnoliopsida</taxon>
        <taxon>eudicotyledons</taxon>
        <taxon>Gunneridae</taxon>
        <taxon>Pentapetalae</taxon>
        <taxon>rosids</taxon>
        <taxon>fabids</taxon>
        <taxon>Fabales</taxon>
        <taxon>Fabaceae</taxon>
        <taxon>Papilionoideae</taxon>
        <taxon>50 kb inversion clade</taxon>
        <taxon>NPAAA clade</taxon>
        <taxon>Hologalegina</taxon>
        <taxon>IRL clade</taxon>
        <taxon>Trifolieae</taxon>
        <taxon>Trifolium</taxon>
    </lineage>
</organism>
<proteinExistence type="predicted"/>
<name>A0A392M5X9_9FABA</name>